<protein>
    <recommendedName>
        <fullName evidence="1">SnoaL-like domain-containing protein</fullName>
    </recommendedName>
</protein>
<evidence type="ECO:0000313" key="2">
    <source>
        <dbReference type="EMBL" id="SCL57383.1"/>
    </source>
</evidence>
<evidence type="ECO:0000313" key="3">
    <source>
        <dbReference type="Proteomes" id="UP000199696"/>
    </source>
</evidence>
<proteinExistence type="predicted"/>
<organism evidence="2 3">
    <name type="scientific">Micromonospora eburnea</name>
    <dbReference type="NCBI Taxonomy" id="227316"/>
    <lineage>
        <taxon>Bacteria</taxon>
        <taxon>Bacillati</taxon>
        <taxon>Actinomycetota</taxon>
        <taxon>Actinomycetes</taxon>
        <taxon>Micromonosporales</taxon>
        <taxon>Micromonosporaceae</taxon>
        <taxon>Micromonospora</taxon>
    </lineage>
</organism>
<dbReference type="Proteomes" id="UP000199696">
    <property type="component" value="Unassembled WGS sequence"/>
</dbReference>
<dbReference type="InterPro" id="IPR037401">
    <property type="entry name" value="SnoaL-like"/>
</dbReference>
<keyword evidence="3" id="KW-1185">Reference proteome</keyword>
<dbReference type="Pfam" id="PF13474">
    <property type="entry name" value="SnoaL_3"/>
    <property type="match status" value="1"/>
</dbReference>
<accession>A0A1C6UU51</accession>
<sequence>MSATSASFRPSPVDQAGVAALPGRIVAAWAQHDADAFGAVFVDDGTMILPDLYLKGRDAIAAFMRDAFAGPYQGTTVTGQPIDVRFLSAEVALVLTVGGVLLPGETAVAPERAIRASWLMVKRDGAWHLAAYQNSPAENA</sequence>
<dbReference type="EMBL" id="FMHY01000002">
    <property type="protein sequence ID" value="SCL57383.1"/>
    <property type="molecule type" value="Genomic_DNA"/>
</dbReference>
<dbReference type="Gene3D" id="3.10.450.50">
    <property type="match status" value="1"/>
</dbReference>
<dbReference type="STRING" id="227316.GA0070604_3614"/>
<gene>
    <name evidence="2" type="ORF">GA0070604_3614</name>
</gene>
<dbReference type="InterPro" id="IPR032710">
    <property type="entry name" value="NTF2-like_dom_sf"/>
</dbReference>
<dbReference type="AlphaFoldDB" id="A0A1C6UU51"/>
<dbReference type="SUPFAM" id="SSF54427">
    <property type="entry name" value="NTF2-like"/>
    <property type="match status" value="1"/>
</dbReference>
<evidence type="ECO:0000259" key="1">
    <source>
        <dbReference type="Pfam" id="PF13474"/>
    </source>
</evidence>
<dbReference type="OrthoDB" id="582586at2"/>
<dbReference type="NCBIfam" id="TIGR02246">
    <property type="entry name" value="SgcJ/EcaC family oxidoreductase"/>
    <property type="match status" value="1"/>
</dbReference>
<dbReference type="InterPro" id="IPR011944">
    <property type="entry name" value="Steroid_delta5-4_isomerase"/>
</dbReference>
<dbReference type="RefSeq" id="WP_091119334.1">
    <property type="nucleotide sequence ID" value="NZ_FMHY01000002.1"/>
</dbReference>
<name>A0A1C6UU51_9ACTN</name>
<reference evidence="3" key="1">
    <citation type="submission" date="2016-06" db="EMBL/GenBank/DDBJ databases">
        <authorList>
            <person name="Varghese N."/>
            <person name="Submissions Spin"/>
        </authorList>
    </citation>
    <scope>NUCLEOTIDE SEQUENCE [LARGE SCALE GENOMIC DNA]</scope>
    <source>
        <strain evidence="3">DSM 44814</strain>
    </source>
</reference>
<feature type="domain" description="SnoaL-like" evidence="1">
    <location>
        <begin position="20"/>
        <end position="136"/>
    </location>
</feature>